<protein>
    <submittedName>
        <fullName evidence="5">GntR family transcriptional regulator</fullName>
    </submittedName>
</protein>
<dbReference type="Pfam" id="PF07729">
    <property type="entry name" value="FCD"/>
    <property type="match status" value="1"/>
</dbReference>
<evidence type="ECO:0000256" key="3">
    <source>
        <dbReference type="ARBA" id="ARBA00023163"/>
    </source>
</evidence>
<dbReference type="AlphaFoldDB" id="A0A4Q1HDN2"/>
<dbReference type="Gene3D" id="1.20.120.530">
    <property type="entry name" value="GntR ligand-binding domain-like"/>
    <property type="match status" value="1"/>
</dbReference>
<dbReference type="GO" id="GO:0003700">
    <property type="term" value="F:DNA-binding transcription factor activity"/>
    <property type="evidence" value="ECO:0007669"/>
    <property type="project" value="InterPro"/>
</dbReference>
<dbReference type="Gene3D" id="1.10.10.10">
    <property type="entry name" value="Winged helix-like DNA-binding domain superfamily/Winged helix DNA-binding domain"/>
    <property type="match status" value="1"/>
</dbReference>
<keyword evidence="6" id="KW-1185">Reference proteome</keyword>
<dbReference type="InterPro" id="IPR000524">
    <property type="entry name" value="Tscrpt_reg_HTH_GntR"/>
</dbReference>
<dbReference type="InterPro" id="IPR008920">
    <property type="entry name" value="TF_FadR/GntR_C"/>
</dbReference>
<dbReference type="PROSITE" id="PS50949">
    <property type="entry name" value="HTH_GNTR"/>
    <property type="match status" value="1"/>
</dbReference>
<evidence type="ECO:0000259" key="4">
    <source>
        <dbReference type="PROSITE" id="PS50949"/>
    </source>
</evidence>
<dbReference type="SMART" id="SM00345">
    <property type="entry name" value="HTH_GNTR"/>
    <property type="match status" value="1"/>
</dbReference>
<dbReference type="GO" id="GO:0003677">
    <property type="term" value="F:DNA binding"/>
    <property type="evidence" value="ECO:0007669"/>
    <property type="project" value="UniProtKB-KW"/>
</dbReference>
<dbReference type="PANTHER" id="PTHR43537">
    <property type="entry name" value="TRANSCRIPTIONAL REGULATOR, GNTR FAMILY"/>
    <property type="match status" value="1"/>
</dbReference>
<keyword evidence="2" id="KW-0238">DNA-binding</keyword>
<dbReference type="RefSeq" id="WP_129153215.1">
    <property type="nucleotide sequence ID" value="NZ_JBHSDO010000018.1"/>
</dbReference>
<evidence type="ECO:0000313" key="6">
    <source>
        <dbReference type="Proteomes" id="UP000290849"/>
    </source>
</evidence>
<name>A0A4Q1HDN2_9BURK</name>
<proteinExistence type="predicted"/>
<dbReference type="Proteomes" id="UP000290849">
    <property type="component" value="Unassembled WGS sequence"/>
</dbReference>
<dbReference type="SUPFAM" id="SSF46785">
    <property type="entry name" value="Winged helix' DNA-binding domain"/>
    <property type="match status" value="1"/>
</dbReference>
<dbReference type="SUPFAM" id="SSF48008">
    <property type="entry name" value="GntR ligand-binding domain-like"/>
    <property type="match status" value="1"/>
</dbReference>
<dbReference type="InterPro" id="IPR036388">
    <property type="entry name" value="WH-like_DNA-bd_sf"/>
</dbReference>
<feature type="domain" description="HTH gntR-type" evidence="4">
    <location>
        <begin position="9"/>
        <end position="76"/>
    </location>
</feature>
<dbReference type="OrthoDB" id="8851860at2"/>
<accession>A0A4Q1HDN2</accession>
<dbReference type="InterPro" id="IPR011711">
    <property type="entry name" value="GntR_C"/>
</dbReference>
<reference evidence="5 6" key="1">
    <citation type="journal article" date="2017" name="Int. J. Syst. Evol. Microbiol.">
        <title>Achromobacter aloeverae sp. nov., isolated from the root of Aloe vera (L.) Burm.f.</title>
        <authorList>
            <person name="Kuncharoen N."/>
            <person name="Muramatsu Y."/>
            <person name="Shibata C."/>
            <person name="Kamakura Y."/>
            <person name="Nakagawa Y."/>
            <person name="Tanasupawat S."/>
        </authorList>
    </citation>
    <scope>NUCLEOTIDE SEQUENCE [LARGE SCALE GENOMIC DNA]</scope>
    <source>
        <strain evidence="5 6">AVA-1</strain>
    </source>
</reference>
<dbReference type="SMART" id="SM00895">
    <property type="entry name" value="FCD"/>
    <property type="match status" value="1"/>
</dbReference>
<gene>
    <name evidence="5" type="ORF">C7R54_23735</name>
</gene>
<dbReference type="EMBL" id="PYAL01000008">
    <property type="protein sequence ID" value="RXN84406.1"/>
    <property type="molecule type" value="Genomic_DNA"/>
</dbReference>
<evidence type="ECO:0000256" key="1">
    <source>
        <dbReference type="ARBA" id="ARBA00023015"/>
    </source>
</evidence>
<evidence type="ECO:0000313" key="5">
    <source>
        <dbReference type="EMBL" id="RXN84406.1"/>
    </source>
</evidence>
<evidence type="ECO:0000256" key="2">
    <source>
        <dbReference type="ARBA" id="ARBA00023125"/>
    </source>
</evidence>
<dbReference type="Pfam" id="PF00392">
    <property type="entry name" value="GntR"/>
    <property type="match status" value="1"/>
</dbReference>
<sequence length="217" mass="23803">MTAAAPTKRRAADIAYDAIESMIATLELQPGSAVVEADLVQRTGLGRTPLREALLRMVAAGLIRQEPRRGLRVSDVQLADHLDLIQTRRALEQLIASSAARRATPPQREQILACGREMIRAADGGNLDEYMQADQRLDHICHDACRNASAVNAVVPLIIQCRRFWYAYQHEGDIVEGARRHMAMAEGIATGDTQAATAGADLLMDYLEAFTRKVIDA</sequence>
<comment type="caution">
    <text evidence="5">The sequence shown here is derived from an EMBL/GenBank/DDBJ whole genome shotgun (WGS) entry which is preliminary data.</text>
</comment>
<dbReference type="PANTHER" id="PTHR43537:SF45">
    <property type="entry name" value="GNTR FAMILY REGULATORY PROTEIN"/>
    <property type="match status" value="1"/>
</dbReference>
<organism evidence="5 6">
    <name type="scientific">Achromobacter aloeverae</name>
    <dbReference type="NCBI Taxonomy" id="1750518"/>
    <lineage>
        <taxon>Bacteria</taxon>
        <taxon>Pseudomonadati</taxon>
        <taxon>Pseudomonadota</taxon>
        <taxon>Betaproteobacteria</taxon>
        <taxon>Burkholderiales</taxon>
        <taxon>Alcaligenaceae</taxon>
        <taxon>Achromobacter</taxon>
    </lineage>
</organism>
<dbReference type="InterPro" id="IPR036390">
    <property type="entry name" value="WH_DNA-bd_sf"/>
</dbReference>
<keyword evidence="3" id="KW-0804">Transcription</keyword>
<keyword evidence="1" id="KW-0805">Transcription regulation</keyword>